<dbReference type="EMBL" id="JAVRRF010000001">
    <property type="protein sequence ID" value="KAK5068413.1"/>
    <property type="molecule type" value="Genomic_DNA"/>
</dbReference>
<evidence type="ECO:0000313" key="1">
    <source>
        <dbReference type="EMBL" id="KAK5068413.1"/>
    </source>
</evidence>
<evidence type="ECO:0000313" key="2">
    <source>
        <dbReference type="Proteomes" id="UP001345691"/>
    </source>
</evidence>
<sequence>MIRWKAQKDRKTQIISTLLAEVWHLDSIVSNSAEANAYLEHYEHLLRNPYLVNKEQTNLGQTHGQATKVVALARKIQPLIGERLRDVKTAICSDPPSELLKPIIENAVSNAVNFVLRLWLFVPLTLDDENATFAELMRSALPVRDSGHGAVLSLDFKAKNLIRTGGFTVRTTSYLSQHLEMDDLTIYVNVFPEGFLQEVERTLQLLFPNKGDKSRRRTRKYVRKLKADLETGFEAGVKRLDQLNLERYPYFAQRLADIQKRYDQTKPRRPQQW</sequence>
<protein>
    <submittedName>
        <fullName evidence="1">Uncharacterized protein</fullName>
    </submittedName>
</protein>
<name>A0ABR0JR25_9EURO</name>
<proteinExistence type="predicted"/>
<comment type="caution">
    <text evidence="1">The sequence shown here is derived from an EMBL/GenBank/DDBJ whole genome shotgun (WGS) entry which is preliminary data.</text>
</comment>
<organism evidence="1 2">
    <name type="scientific">Exophiala sideris</name>
    <dbReference type="NCBI Taxonomy" id="1016849"/>
    <lineage>
        <taxon>Eukaryota</taxon>
        <taxon>Fungi</taxon>
        <taxon>Dikarya</taxon>
        <taxon>Ascomycota</taxon>
        <taxon>Pezizomycotina</taxon>
        <taxon>Eurotiomycetes</taxon>
        <taxon>Chaetothyriomycetidae</taxon>
        <taxon>Chaetothyriales</taxon>
        <taxon>Herpotrichiellaceae</taxon>
        <taxon>Exophiala</taxon>
    </lineage>
</organism>
<gene>
    <name evidence="1" type="ORF">LTR69_000532</name>
</gene>
<reference evidence="1 2" key="1">
    <citation type="submission" date="2023-08" db="EMBL/GenBank/DDBJ databases">
        <title>Black Yeasts Isolated from many extreme environments.</title>
        <authorList>
            <person name="Coleine C."/>
            <person name="Stajich J.E."/>
            <person name="Selbmann L."/>
        </authorList>
    </citation>
    <scope>NUCLEOTIDE SEQUENCE [LARGE SCALE GENOMIC DNA]</scope>
    <source>
        <strain evidence="1 2">CCFEE 6328</strain>
    </source>
</reference>
<dbReference type="Proteomes" id="UP001345691">
    <property type="component" value="Unassembled WGS sequence"/>
</dbReference>
<keyword evidence="2" id="KW-1185">Reference proteome</keyword>
<accession>A0ABR0JR25</accession>